<keyword evidence="7" id="KW-1185">Reference proteome</keyword>
<evidence type="ECO:0000313" key="6">
    <source>
        <dbReference type="EMBL" id="OSY40761.1"/>
    </source>
</evidence>
<dbReference type="InterPro" id="IPR039420">
    <property type="entry name" value="WalR-like"/>
</dbReference>
<feature type="domain" description="HTH luxR-type" evidence="4">
    <location>
        <begin position="152"/>
        <end position="217"/>
    </location>
</feature>
<evidence type="ECO:0000259" key="4">
    <source>
        <dbReference type="PROSITE" id="PS50043"/>
    </source>
</evidence>
<dbReference type="CDD" id="cd17535">
    <property type="entry name" value="REC_NarL-like"/>
    <property type="match status" value="1"/>
</dbReference>
<feature type="modified residue" description="4-aspartylphosphate" evidence="3">
    <location>
        <position position="67"/>
    </location>
</feature>
<sequence length="222" mass="23581">MTTPDQVPISTLLVDDHAVVRRGLRAFLDAVPGIAVVGDFGDGRAALEHLARQAAHRHPLPDVVLMDLMMPRLGGIDAIAAVRAAHPSVKVIALTSYNDTERARAALEVGASGYVLKDADSDEIATAIRAAARDEVHLDAKIARALARSMGAGRPVHDLTAREREVLVLVAAGKSNQDIATTLVISERTARTHVSHVIGKLGLESRVQAALWAIRNGLVTVD</sequence>
<dbReference type="EMBL" id="MIGB01000011">
    <property type="protein sequence ID" value="OSY40761.1"/>
    <property type="molecule type" value="Genomic_DNA"/>
</dbReference>
<dbReference type="SMART" id="SM00448">
    <property type="entry name" value="REC"/>
    <property type="match status" value="1"/>
</dbReference>
<accession>A0A1Y2N0D5</accession>
<dbReference type="AlphaFoldDB" id="A0A1Y2N0D5"/>
<dbReference type="InterPro" id="IPR000792">
    <property type="entry name" value="Tscrpt_reg_LuxR_C"/>
</dbReference>
<dbReference type="CDD" id="cd06170">
    <property type="entry name" value="LuxR_C_like"/>
    <property type="match status" value="1"/>
</dbReference>
<dbReference type="InterPro" id="IPR016032">
    <property type="entry name" value="Sig_transdc_resp-reg_C-effctor"/>
</dbReference>
<protein>
    <submittedName>
        <fullName evidence="6">Transcriptional regulatory protein LiaR</fullName>
    </submittedName>
</protein>
<evidence type="ECO:0000259" key="5">
    <source>
        <dbReference type="PROSITE" id="PS50110"/>
    </source>
</evidence>
<dbReference type="GO" id="GO:0000160">
    <property type="term" value="P:phosphorelay signal transduction system"/>
    <property type="evidence" value="ECO:0007669"/>
    <property type="project" value="InterPro"/>
</dbReference>
<evidence type="ECO:0000256" key="3">
    <source>
        <dbReference type="PROSITE-ProRule" id="PRU00169"/>
    </source>
</evidence>
<dbReference type="PANTHER" id="PTHR43214">
    <property type="entry name" value="TWO-COMPONENT RESPONSE REGULATOR"/>
    <property type="match status" value="1"/>
</dbReference>
<dbReference type="Pfam" id="PF00072">
    <property type="entry name" value="Response_reg"/>
    <property type="match status" value="1"/>
</dbReference>
<dbReference type="InterPro" id="IPR011006">
    <property type="entry name" value="CheY-like_superfamily"/>
</dbReference>
<feature type="domain" description="Response regulatory" evidence="5">
    <location>
        <begin position="10"/>
        <end position="132"/>
    </location>
</feature>
<dbReference type="PROSITE" id="PS50110">
    <property type="entry name" value="RESPONSE_REGULATORY"/>
    <property type="match status" value="1"/>
</dbReference>
<dbReference type="PANTHER" id="PTHR43214:SF43">
    <property type="entry name" value="TWO-COMPONENT RESPONSE REGULATOR"/>
    <property type="match status" value="1"/>
</dbReference>
<dbReference type="PROSITE" id="PS50043">
    <property type="entry name" value="HTH_LUXR_2"/>
    <property type="match status" value="1"/>
</dbReference>
<reference evidence="6 7" key="1">
    <citation type="submission" date="2016-09" db="EMBL/GenBank/DDBJ databases">
        <title>Pseudonocardia autotrophica DSM535, a candidate organism with high potential of specific P450 cytochromes.</title>
        <authorList>
            <person name="Grumaz C."/>
            <person name="Vainshtein Y."/>
            <person name="Kirstahler P."/>
            <person name="Sohn K."/>
        </authorList>
    </citation>
    <scope>NUCLEOTIDE SEQUENCE [LARGE SCALE GENOMIC DNA]</scope>
    <source>
        <strain evidence="6 7">DSM 535</strain>
    </source>
</reference>
<dbReference type="Pfam" id="PF00196">
    <property type="entry name" value="GerE"/>
    <property type="match status" value="1"/>
</dbReference>
<dbReference type="RefSeq" id="WP_085912775.1">
    <property type="nucleotide sequence ID" value="NZ_AP018920.1"/>
</dbReference>
<dbReference type="InterPro" id="IPR001789">
    <property type="entry name" value="Sig_transdc_resp-reg_receiver"/>
</dbReference>
<comment type="caution">
    <text evidence="6">The sequence shown here is derived from an EMBL/GenBank/DDBJ whole genome shotgun (WGS) entry which is preliminary data.</text>
</comment>
<evidence type="ECO:0000256" key="1">
    <source>
        <dbReference type="ARBA" id="ARBA00022553"/>
    </source>
</evidence>
<dbReference type="PRINTS" id="PR00038">
    <property type="entry name" value="HTHLUXR"/>
</dbReference>
<dbReference type="STRING" id="2074.BG845_02519"/>
<dbReference type="SUPFAM" id="SSF52172">
    <property type="entry name" value="CheY-like"/>
    <property type="match status" value="1"/>
</dbReference>
<keyword evidence="1 3" id="KW-0597">Phosphoprotein</keyword>
<organism evidence="6 7">
    <name type="scientific">Pseudonocardia autotrophica</name>
    <name type="common">Amycolata autotrophica</name>
    <name type="synonym">Nocardia autotrophica</name>
    <dbReference type="NCBI Taxonomy" id="2074"/>
    <lineage>
        <taxon>Bacteria</taxon>
        <taxon>Bacillati</taxon>
        <taxon>Actinomycetota</taxon>
        <taxon>Actinomycetes</taxon>
        <taxon>Pseudonocardiales</taxon>
        <taxon>Pseudonocardiaceae</taxon>
        <taxon>Pseudonocardia</taxon>
    </lineage>
</organism>
<dbReference type="InterPro" id="IPR058245">
    <property type="entry name" value="NreC/VraR/RcsB-like_REC"/>
</dbReference>
<dbReference type="GO" id="GO:0003677">
    <property type="term" value="F:DNA binding"/>
    <property type="evidence" value="ECO:0007669"/>
    <property type="project" value="UniProtKB-KW"/>
</dbReference>
<evidence type="ECO:0000313" key="7">
    <source>
        <dbReference type="Proteomes" id="UP000194360"/>
    </source>
</evidence>
<name>A0A1Y2N0D5_PSEAH</name>
<evidence type="ECO:0000256" key="2">
    <source>
        <dbReference type="ARBA" id="ARBA00023125"/>
    </source>
</evidence>
<dbReference type="SMART" id="SM00421">
    <property type="entry name" value="HTH_LUXR"/>
    <property type="match status" value="1"/>
</dbReference>
<dbReference type="Proteomes" id="UP000194360">
    <property type="component" value="Unassembled WGS sequence"/>
</dbReference>
<gene>
    <name evidence="6" type="primary">liaR_4</name>
    <name evidence="6" type="ORF">BG845_02519</name>
</gene>
<dbReference type="OrthoDB" id="9808843at2"/>
<proteinExistence type="predicted"/>
<dbReference type="SUPFAM" id="SSF46894">
    <property type="entry name" value="C-terminal effector domain of the bipartite response regulators"/>
    <property type="match status" value="1"/>
</dbReference>
<dbReference type="GO" id="GO:0006355">
    <property type="term" value="P:regulation of DNA-templated transcription"/>
    <property type="evidence" value="ECO:0007669"/>
    <property type="project" value="InterPro"/>
</dbReference>
<dbReference type="Gene3D" id="3.40.50.2300">
    <property type="match status" value="1"/>
</dbReference>
<keyword evidence="2" id="KW-0238">DNA-binding</keyword>